<sequence length="418" mass="47097">MSRRYDQVVVHADLEHFAAPVAMGVLRCQRGRSDIFSFAYERAWLERPEAFAFDPDLALVEGPQYPPPARANFGIFLDSSPDRWGRMLMQRRENVRARDEARPPRTLTEWDFLLGVHDETRMGALRFQAPDGGDFIDSDPTYSAPPLTSLRELQAASLQYETHADDEDHPGYRQWLAQLFAPGTSLGGARPKASVRDEHGHLCIAKFPSRDDRRDIGAWELVAHALARRAGIDVPPVRAIRLPDSPHTTFLARRFDRTAEGRRKAFVSAMTLTQRIDGEAGASYLEIVDLLQSSGANTRRNCRELFRRVLFNILIQNTDDHLRNHGFFIDRNGITLSPAYDINPAPDQHALSLAINEVDTACDVMVAMDACGDYGLSRREADLELAAVRTAIGHWREEAQRLGIARGEIEQMRPAFQV</sequence>
<feature type="domain" description="HipA-like C-terminal" evidence="4">
    <location>
        <begin position="184"/>
        <end position="388"/>
    </location>
</feature>
<dbReference type="Gene3D" id="1.10.1070.20">
    <property type="match status" value="1"/>
</dbReference>
<dbReference type="EMBL" id="JBBWWT010000001">
    <property type="protein sequence ID" value="MEL1262886.1"/>
    <property type="molecule type" value="Genomic_DNA"/>
</dbReference>
<accession>A0ABU9IV88</accession>
<reference evidence="5 6" key="1">
    <citation type="submission" date="2024-04" db="EMBL/GenBank/DDBJ databases">
        <title>Draft genome sequence of Pseudoxanthomonas putridarboris WD12.</title>
        <authorList>
            <person name="Oh J."/>
        </authorList>
    </citation>
    <scope>NUCLEOTIDE SEQUENCE [LARGE SCALE GENOMIC DNA]</scope>
    <source>
        <strain evidence="5 6">WD12</strain>
    </source>
</reference>
<evidence type="ECO:0000256" key="2">
    <source>
        <dbReference type="ARBA" id="ARBA00022679"/>
    </source>
</evidence>
<keyword evidence="3" id="KW-0418">Kinase</keyword>
<evidence type="ECO:0000313" key="6">
    <source>
        <dbReference type="Proteomes" id="UP001459204"/>
    </source>
</evidence>
<gene>
    <name evidence="5" type="ORF">AAD027_00670</name>
</gene>
<dbReference type="RefSeq" id="WP_341724086.1">
    <property type="nucleotide sequence ID" value="NZ_JBBWWT010000001.1"/>
</dbReference>
<evidence type="ECO:0000313" key="5">
    <source>
        <dbReference type="EMBL" id="MEL1262886.1"/>
    </source>
</evidence>
<evidence type="ECO:0000256" key="1">
    <source>
        <dbReference type="ARBA" id="ARBA00010164"/>
    </source>
</evidence>
<proteinExistence type="inferred from homology"/>
<comment type="similarity">
    <text evidence="1">Belongs to the HipA Ser/Thr kinase family.</text>
</comment>
<evidence type="ECO:0000256" key="3">
    <source>
        <dbReference type="ARBA" id="ARBA00022777"/>
    </source>
</evidence>
<evidence type="ECO:0000259" key="4">
    <source>
        <dbReference type="Pfam" id="PF07804"/>
    </source>
</evidence>
<protein>
    <submittedName>
        <fullName evidence="5">HipA domain-containing protein</fullName>
    </submittedName>
</protein>
<comment type="caution">
    <text evidence="5">The sequence shown here is derived from an EMBL/GenBank/DDBJ whole genome shotgun (WGS) entry which is preliminary data.</text>
</comment>
<dbReference type="Proteomes" id="UP001459204">
    <property type="component" value="Unassembled WGS sequence"/>
</dbReference>
<dbReference type="PANTHER" id="PTHR37419">
    <property type="entry name" value="SERINE/THREONINE-PROTEIN KINASE TOXIN HIPA"/>
    <property type="match status" value="1"/>
</dbReference>
<dbReference type="InterPro" id="IPR052028">
    <property type="entry name" value="HipA_Ser/Thr_kinase"/>
</dbReference>
<keyword evidence="6" id="KW-1185">Reference proteome</keyword>
<keyword evidence="2" id="KW-0808">Transferase</keyword>
<organism evidence="5 6">
    <name type="scientific">Pseudoxanthomonas putridarboris</name>
    <dbReference type="NCBI Taxonomy" id="752605"/>
    <lineage>
        <taxon>Bacteria</taxon>
        <taxon>Pseudomonadati</taxon>
        <taxon>Pseudomonadota</taxon>
        <taxon>Gammaproteobacteria</taxon>
        <taxon>Lysobacterales</taxon>
        <taxon>Lysobacteraceae</taxon>
        <taxon>Pseudoxanthomonas</taxon>
    </lineage>
</organism>
<dbReference type="InterPro" id="IPR012893">
    <property type="entry name" value="HipA-like_C"/>
</dbReference>
<dbReference type="Pfam" id="PF07804">
    <property type="entry name" value="HipA_C"/>
    <property type="match status" value="1"/>
</dbReference>
<dbReference type="PANTHER" id="PTHR37419:SF8">
    <property type="entry name" value="TOXIN YJJJ"/>
    <property type="match status" value="1"/>
</dbReference>
<name>A0ABU9IV88_9GAMM</name>